<organism evidence="3 4">
    <name type="scientific">Nocardioides panacis</name>
    <dbReference type="NCBI Taxonomy" id="2849501"/>
    <lineage>
        <taxon>Bacteria</taxon>
        <taxon>Bacillati</taxon>
        <taxon>Actinomycetota</taxon>
        <taxon>Actinomycetes</taxon>
        <taxon>Propionibacteriales</taxon>
        <taxon>Nocardioidaceae</taxon>
        <taxon>Nocardioides</taxon>
    </lineage>
</organism>
<evidence type="ECO:0000256" key="2">
    <source>
        <dbReference type="SAM" id="SignalP"/>
    </source>
</evidence>
<evidence type="ECO:0000313" key="3">
    <source>
        <dbReference type="EMBL" id="QWZ09122.1"/>
    </source>
</evidence>
<keyword evidence="4" id="KW-1185">Reference proteome</keyword>
<name>A0A975T043_9ACTN</name>
<feature type="compositionally biased region" description="Pro residues" evidence="1">
    <location>
        <begin position="52"/>
        <end position="61"/>
    </location>
</feature>
<sequence>MPRRTRLLLPALLGATLLVGGCSSAPSDDGAPGTPAGAAGTGRTPAASSAPEQPPAAPPARPGAAGERAFARHVMDLWGFALRTDDVRPLVSLGTAARPCGGCAALRSELARRRAQKWAVDFRGVDVRRLRVSGPPRAAVARAVVDIPASDSFHDDGTFRNTSPAHAGASFVVRMRFTGRAYRLVSFSVS</sequence>
<dbReference type="KEGG" id="nps:KRR39_04750"/>
<dbReference type="Proteomes" id="UP000683575">
    <property type="component" value="Chromosome"/>
</dbReference>
<dbReference type="AlphaFoldDB" id="A0A975T043"/>
<feature type="chain" id="PRO_5039615155" description="Lipoprotein" evidence="2">
    <location>
        <begin position="25"/>
        <end position="190"/>
    </location>
</feature>
<evidence type="ECO:0000256" key="1">
    <source>
        <dbReference type="SAM" id="MobiDB-lite"/>
    </source>
</evidence>
<proteinExistence type="predicted"/>
<evidence type="ECO:0008006" key="5">
    <source>
        <dbReference type="Google" id="ProtNLM"/>
    </source>
</evidence>
<protein>
    <recommendedName>
        <fullName evidence="5">Lipoprotein</fullName>
    </recommendedName>
</protein>
<gene>
    <name evidence="3" type="ORF">KRR39_04750</name>
</gene>
<dbReference type="RefSeq" id="WP_216940968.1">
    <property type="nucleotide sequence ID" value="NZ_CP077062.1"/>
</dbReference>
<keyword evidence="2" id="KW-0732">Signal</keyword>
<accession>A0A975T043</accession>
<feature type="signal peptide" evidence="2">
    <location>
        <begin position="1"/>
        <end position="24"/>
    </location>
</feature>
<dbReference type="PROSITE" id="PS51257">
    <property type="entry name" value="PROKAR_LIPOPROTEIN"/>
    <property type="match status" value="1"/>
</dbReference>
<evidence type="ECO:0000313" key="4">
    <source>
        <dbReference type="Proteomes" id="UP000683575"/>
    </source>
</evidence>
<feature type="compositionally biased region" description="Low complexity" evidence="1">
    <location>
        <begin position="24"/>
        <end position="51"/>
    </location>
</feature>
<reference evidence="3" key="1">
    <citation type="submission" date="2021-06" db="EMBL/GenBank/DDBJ databases">
        <title>Complete genome sequence of Nocardioides sp. G188.</title>
        <authorList>
            <person name="Im W.-T."/>
        </authorList>
    </citation>
    <scope>NUCLEOTIDE SEQUENCE</scope>
    <source>
        <strain evidence="3">G188</strain>
    </source>
</reference>
<feature type="region of interest" description="Disordered" evidence="1">
    <location>
        <begin position="24"/>
        <end position="66"/>
    </location>
</feature>
<dbReference type="EMBL" id="CP077062">
    <property type="protein sequence ID" value="QWZ09122.1"/>
    <property type="molecule type" value="Genomic_DNA"/>
</dbReference>